<protein>
    <recommendedName>
        <fullName evidence="4">Zn(2)-C6 fungal-type domain-containing protein</fullName>
    </recommendedName>
</protein>
<comment type="caution">
    <text evidence="5">The sequence shown here is derived from an EMBL/GenBank/DDBJ whole genome shotgun (WGS) entry which is preliminary data.</text>
</comment>
<evidence type="ECO:0000313" key="6">
    <source>
        <dbReference type="Proteomes" id="UP000622797"/>
    </source>
</evidence>
<dbReference type="GO" id="GO:0003677">
    <property type="term" value="F:DNA binding"/>
    <property type="evidence" value="ECO:0007669"/>
    <property type="project" value="InterPro"/>
</dbReference>
<comment type="subcellular location">
    <subcellularLocation>
        <location evidence="1">Nucleus</location>
    </subcellularLocation>
</comment>
<dbReference type="OrthoDB" id="4934715at2759"/>
<accession>A0A8H4T9Y8</accession>
<sequence length="682" mass="76178">MENPRIQSTTSPTRRREKPILSCTFCRGRKLRCDRQSPCGACVRRNKPAECVFTCSEQERKDAIDYRPHNRNQKARQRITRLENLVTELRDKAEGSNQPLDALSSKVSNTLEPIHAQSSGSATASMGNLSLTDDQAVYTGSSHWATILEDIQLLKDDLADEFSDGITEASPPFDGGVMHQPSTPRISLLASVTCLPTEQILAQIPPRKVVDRYISQFFNAFDSNPSAVPIIWVGLLFGIMSMSVFLQKQDLGACGLSAPESQATLETYRTLTIHCLVAGDYLRSSRYTVETLMLHFAVDQEVNVDTYIGNWVLLGVIVRVAMRMGLHRDPSHWPNIRPLQAELRRRIWMALYSMDFFTSTQVGLPRIIKDSQCDARPPSYLLDSDIGFEHDTLPPERPSTDPSMLAFNIQRHWVIKVAAEIYDTTEAGPPSSAVIVALESKLEKAVDTLPEWLKPKSLEESIADSPSVILQRMMLDIIIQKAIYLLHRHSFVNGSSGEEIPRSHEVCIKAALAILEHQRRMNEETQPGGLMYGIRWRVAAPLNHEFLQATMMLCFALSRSDAKRALHRRDDILEALIAAKEVWEKKPEGSVEAQRAAKAITVMLEQDRKSSVTTSAAPAGVVFDSPSLAPAENYSETFDNTFGQTMALDPSFFSVDDDMAAFSSILDEFMTDTVTLDPNSIF</sequence>
<dbReference type="CDD" id="cd00067">
    <property type="entry name" value="GAL4"/>
    <property type="match status" value="1"/>
</dbReference>
<dbReference type="SMART" id="SM00906">
    <property type="entry name" value="Fungal_trans"/>
    <property type="match status" value="1"/>
</dbReference>
<dbReference type="GO" id="GO:0006351">
    <property type="term" value="P:DNA-templated transcription"/>
    <property type="evidence" value="ECO:0007669"/>
    <property type="project" value="InterPro"/>
</dbReference>
<dbReference type="PANTHER" id="PTHR31001:SF49">
    <property type="entry name" value="ZN(II)2CYS6 TRANSCRIPTION FACTOR (EUROFUNG)"/>
    <property type="match status" value="1"/>
</dbReference>
<evidence type="ECO:0000259" key="4">
    <source>
        <dbReference type="PROSITE" id="PS50048"/>
    </source>
</evidence>
<evidence type="ECO:0000256" key="2">
    <source>
        <dbReference type="ARBA" id="ARBA00022723"/>
    </source>
</evidence>
<reference evidence="5" key="1">
    <citation type="journal article" date="2020" name="BMC Genomics">
        <title>Correction to: Identification and distribution of gene clusters required for synthesis of sphingolipid metabolism inhibitors in diverse species of the filamentous fungus Fusarium.</title>
        <authorList>
            <person name="Kim H.S."/>
            <person name="Lohmar J.M."/>
            <person name="Busman M."/>
            <person name="Brown D.W."/>
            <person name="Naumann T.A."/>
            <person name="Divon H.H."/>
            <person name="Lysoe E."/>
            <person name="Uhlig S."/>
            <person name="Proctor R.H."/>
        </authorList>
    </citation>
    <scope>NUCLEOTIDE SEQUENCE</scope>
    <source>
        <strain evidence="5">NRRL 20472</strain>
    </source>
</reference>
<keyword evidence="6" id="KW-1185">Reference proteome</keyword>
<dbReference type="CDD" id="cd12148">
    <property type="entry name" value="fungal_TF_MHR"/>
    <property type="match status" value="1"/>
</dbReference>
<dbReference type="GO" id="GO:0000981">
    <property type="term" value="F:DNA-binding transcription factor activity, RNA polymerase II-specific"/>
    <property type="evidence" value="ECO:0007669"/>
    <property type="project" value="InterPro"/>
</dbReference>
<proteinExistence type="predicted"/>
<evidence type="ECO:0000256" key="3">
    <source>
        <dbReference type="ARBA" id="ARBA00023242"/>
    </source>
</evidence>
<dbReference type="Gene3D" id="4.10.240.10">
    <property type="entry name" value="Zn(2)-C6 fungal-type DNA-binding domain"/>
    <property type="match status" value="1"/>
</dbReference>
<keyword evidence="2" id="KW-0479">Metal-binding</keyword>
<dbReference type="Pfam" id="PF04082">
    <property type="entry name" value="Fungal_trans"/>
    <property type="match status" value="1"/>
</dbReference>
<dbReference type="SMART" id="SM00066">
    <property type="entry name" value="GAL4"/>
    <property type="match status" value="1"/>
</dbReference>
<dbReference type="InterPro" id="IPR001138">
    <property type="entry name" value="Zn2Cys6_DnaBD"/>
</dbReference>
<dbReference type="PROSITE" id="PS50048">
    <property type="entry name" value="ZN2_CY6_FUNGAL_2"/>
    <property type="match status" value="1"/>
</dbReference>
<organism evidence="5 6">
    <name type="scientific">Fusarium sarcochroum</name>
    <dbReference type="NCBI Taxonomy" id="1208366"/>
    <lineage>
        <taxon>Eukaryota</taxon>
        <taxon>Fungi</taxon>
        <taxon>Dikarya</taxon>
        <taxon>Ascomycota</taxon>
        <taxon>Pezizomycotina</taxon>
        <taxon>Sordariomycetes</taxon>
        <taxon>Hypocreomycetidae</taxon>
        <taxon>Hypocreales</taxon>
        <taxon>Nectriaceae</taxon>
        <taxon>Fusarium</taxon>
        <taxon>Fusarium lateritium species complex</taxon>
    </lineage>
</organism>
<keyword evidence="3" id="KW-0539">Nucleus</keyword>
<feature type="domain" description="Zn(2)-C6 fungal-type" evidence="4">
    <location>
        <begin position="22"/>
        <end position="53"/>
    </location>
</feature>
<dbReference type="Pfam" id="PF00172">
    <property type="entry name" value="Zn_clus"/>
    <property type="match status" value="1"/>
</dbReference>
<dbReference type="PROSITE" id="PS00463">
    <property type="entry name" value="ZN2_CY6_FUNGAL_1"/>
    <property type="match status" value="1"/>
</dbReference>
<dbReference type="InterPro" id="IPR007219">
    <property type="entry name" value="XnlR_reg_dom"/>
</dbReference>
<evidence type="ECO:0000256" key="1">
    <source>
        <dbReference type="ARBA" id="ARBA00004123"/>
    </source>
</evidence>
<dbReference type="SUPFAM" id="SSF57701">
    <property type="entry name" value="Zn2/Cys6 DNA-binding domain"/>
    <property type="match status" value="1"/>
</dbReference>
<dbReference type="EMBL" id="JABEXW010000827">
    <property type="protein sequence ID" value="KAF4954053.1"/>
    <property type="molecule type" value="Genomic_DNA"/>
</dbReference>
<dbReference type="InterPro" id="IPR036864">
    <property type="entry name" value="Zn2-C6_fun-type_DNA-bd_sf"/>
</dbReference>
<dbReference type="GO" id="GO:0005634">
    <property type="term" value="C:nucleus"/>
    <property type="evidence" value="ECO:0007669"/>
    <property type="project" value="UniProtKB-SubCell"/>
</dbReference>
<reference evidence="5" key="2">
    <citation type="submission" date="2020-05" db="EMBL/GenBank/DDBJ databases">
        <authorList>
            <person name="Kim H.-S."/>
            <person name="Proctor R.H."/>
            <person name="Brown D.W."/>
        </authorList>
    </citation>
    <scope>NUCLEOTIDE SEQUENCE</scope>
    <source>
        <strain evidence="5">NRRL 20472</strain>
    </source>
</reference>
<dbReference type="Proteomes" id="UP000622797">
    <property type="component" value="Unassembled WGS sequence"/>
</dbReference>
<evidence type="ECO:0000313" key="5">
    <source>
        <dbReference type="EMBL" id="KAF4954053.1"/>
    </source>
</evidence>
<dbReference type="AlphaFoldDB" id="A0A8H4T9Y8"/>
<dbReference type="InterPro" id="IPR050613">
    <property type="entry name" value="Sec_Metabolite_Reg"/>
</dbReference>
<gene>
    <name evidence="5" type="ORF">FSARC_12266</name>
</gene>
<name>A0A8H4T9Y8_9HYPO</name>
<dbReference type="GO" id="GO:0008270">
    <property type="term" value="F:zinc ion binding"/>
    <property type="evidence" value="ECO:0007669"/>
    <property type="project" value="InterPro"/>
</dbReference>
<dbReference type="PANTHER" id="PTHR31001">
    <property type="entry name" value="UNCHARACTERIZED TRANSCRIPTIONAL REGULATORY PROTEIN"/>
    <property type="match status" value="1"/>
</dbReference>